<keyword evidence="4" id="KW-1185">Reference proteome</keyword>
<dbReference type="InterPro" id="IPR019494">
    <property type="entry name" value="FIST_C"/>
</dbReference>
<accession>D1B1F6</accession>
<feature type="domain" description="FIST" evidence="1">
    <location>
        <begin position="21"/>
        <end position="189"/>
    </location>
</feature>
<dbReference type="PANTHER" id="PTHR40252">
    <property type="entry name" value="BLR0328 PROTEIN"/>
    <property type="match status" value="1"/>
</dbReference>
<reference evidence="4" key="1">
    <citation type="submission" date="2009-11" db="EMBL/GenBank/DDBJ databases">
        <title>The complete genome of Sulfurospirillum deleyianum DSM 6946.</title>
        <authorList>
            <consortium name="US DOE Joint Genome Institute (JGI-PGF)"/>
            <person name="Lucas S."/>
            <person name="Copeland A."/>
            <person name="Lapidus A."/>
            <person name="Glavina del Rio T."/>
            <person name="Dalin E."/>
            <person name="Tice H."/>
            <person name="Bruce D."/>
            <person name="Goodwin L."/>
            <person name="Pitluck S."/>
            <person name="Kyrpides N."/>
            <person name="Mavromatis K."/>
            <person name="Ivanova N."/>
            <person name="Ovchinnikova G."/>
            <person name="Munk A.C."/>
            <person name="Lu M."/>
            <person name="Brettin T."/>
            <person name="Detter J.C."/>
            <person name="Han C."/>
            <person name="Tapia R."/>
            <person name="Larimer F."/>
            <person name="Land M."/>
            <person name="Hauser L."/>
            <person name="Markowitz V."/>
            <person name="Cheng J.F."/>
            <person name="Hugenholtz P."/>
            <person name="Woyke T."/>
            <person name="Wu D."/>
            <person name="Aumann P."/>
            <person name="Schneider S."/>
            <person name="Lang E."/>
            <person name="Spring S."/>
            <person name="Klenk H.P."/>
            <person name="Eisen J.A."/>
        </authorList>
    </citation>
    <scope>NUCLEOTIDE SEQUENCE [LARGE SCALE GENOMIC DNA]</scope>
    <source>
        <strain evidence="4">ATCC 51133 / DSM 6946 / 5175</strain>
    </source>
</reference>
<dbReference type="PANTHER" id="PTHR40252:SF2">
    <property type="entry name" value="BLR0328 PROTEIN"/>
    <property type="match status" value="1"/>
</dbReference>
<dbReference type="SMART" id="SM01204">
    <property type="entry name" value="FIST_C"/>
    <property type="match status" value="1"/>
</dbReference>
<evidence type="ECO:0000313" key="3">
    <source>
        <dbReference type="EMBL" id="ACZ11926.1"/>
    </source>
</evidence>
<dbReference type="RefSeq" id="WP_012856690.1">
    <property type="nucleotide sequence ID" value="NC_013512.1"/>
</dbReference>
<dbReference type="KEGG" id="sdl:Sdel_0895"/>
<proteinExistence type="predicted"/>
<name>D1B1F6_SULD5</name>
<dbReference type="Pfam" id="PF10442">
    <property type="entry name" value="FIST_C"/>
    <property type="match status" value="1"/>
</dbReference>
<dbReference type="eggNOG" id="COG3287">
    <property type="taxonomic scope" value="Bacteria"/>
</dbReference>
<feature type="domain" description="FIST C-domain" evidence="2">
    <location>
        <begin position="190"/>
        <end position="332"/>
    </location>
</feature>
<sequence length="350" mass="38964">MFEEVAFFQSVEDLHVTLQSGSYLLLVAEKTVLPSDFFDKNRRCVGAAFPYILYGEHAYAEGIIAAKLSLHTNIHVVCMEHLEKSILPPQSHSVLTLIESNSTHTDLFLETLYSLLPEKAKLIGAAGKNLFMHDTQICTTAYCQSDKAIILSSHLPIGLGVKHGWKALISPFIATRCQGNIVEKINFQDAYPVYKNAIEKNTLLRFKEMDFAKIAQQHPLGIVRYHKDFIVREPLKTDGQSLTLAGSLDENSVLNILEGNKDELIEAGEEAAQIALNHFQGETPSSVLLISCYSRFLFLEDAFETEMKAIASLYPPHIPFWGMLSLGELANDNQEGIAFYNNTCVVGVLP</sequence>
<evidence type="ECO:0000259" key="1">
    <source>
        <dbReference type="SMART" id="SM00897"/>
    </source>
</evidence>
<reference evidence="3 4" key="2">
    <citation type="journal article" date="2010" name="Stand. Genomic Sci.">
        <title>Complete genome sequence of Sulfurospirillum deleyianum type strain (5175).</title>
        <authorList>
            <person name="Sikorski J."/>
            <person name="Lapidus A."/>
            <person name="Copeland A."/>
            <person name="Glavina Del Rio T."/>
            <person name="Nolan M."/>
            <person name="Lucas S."/>
            <person name="Chen F."/>
            <person name="Tice H."/>
            <person name="Cheng J.F."/>
            <person name="Saunders E."/>
            <person name="Bruce D."/>
            <person name="Goodwin L."/>
            <person name="Pitluck S."/>
            <person name="Ovchinnikova G."/>
            <person name="Pati A."/>
            <person name="Ivanova N."/>
            <person name="Mavromatis K."/>
            <person name="Chen A."/>
            <person name="Palaniappan K."/>
            <person name="Chain P."/>
            <person name="Land M."/>
            <person name="Hauser L."/>
            <person name="Chang Y.J."/>
            <person name="Jeffries C.D."/>
            <person name="Brettin T."/>
            <person name="Detter J.C."/>
            <person name="Han C."/>
            <person name="Rohde M."/>
            <person name="Lang E."/>
            <person name="Spring S."/>
            <person name="Goker M."/>
            <person name="Bristow J."/>
            <person name="Eisen J.A."/>
            <person name="Markowitz V."/>
            <person name="Hugenholtz P."/>
            <person name="Kyrpides N.C."/>
            <person name="Klenk H.P."/>
        </authorList>
    </citation>
    <scope>NUCLEOTIDE SEQUENCE [LARGE SCALE GENOMIC DNA]</scope>
    <source>
        <strain evidence="4">ATCC 51133 / DSM 6946 / 5175</strain>
    </source>
</reference>
<dbReference type="OrthoDB" id="378730at2"/>
<dbReference type="SMART" id="SM00897">
    <property type="entry name" value="FIST"/>
    <property type="match status" value="1"/>
</dbReference>
<evidence type="ECO:0000313" key="4">
    <source>
        <dbReference type="Proteomes" id="UP000002222"/>
    </source>
</evidence>
<gene>
    <name evidence="3" type="ordered locus">Sdel_0895</name>
</gene>
<evidence type="ECO:0000259" key="2">
    <source>
        <dbReference type="SMART" id="SM01204"/>
    </source>
</evidence>
<dbReference type="Proteomes" id="UP000002222">
    <property type="component" value="Chromosome"/>
</dbReference>
<dbReference type="STRING" id="525898.Sdel_0895"/>
<dbReference type="HOGENOM" id="CLU_052774_0_0_7"/>
<organism evidence="3 4">
    <name type="scientific">Sulfurospirillum deleyianum (strain ATCC 51133 / DSM 6946 / 5175)</name>
    <dbReference type="NCBI Taxonomy" id="525898"/>
    <lineage>
        <taxon>Bacteria</taxon>
        <taxon>Pseudomonadati</taxon>
        <taxon>Campylobacterota</taxon>
        <taxon>Epsilonproteobacteria</taxon>
        <taxon>Campylobacterales</taxon>
        <taxon>Sulfurospirillaceae</taxon>
        <taxon>Sulfurospirillum</taxon>
    </lineage>
</organism>
<dbReference type="Pfam" id="PF08495">
    <property type="entry name" value="FIST"/>
    <property type="match status" value="1"/>
</dbReference>
<dbReference type="AlphaFoldDB" id="D1B1F6"/>
<dbReference type="EMBL" id="CP001816">
    <property type="protein sequence ID" value="ACZ11926.1"/>
    <property type="molecule type" value="Genomic_DNA"/>
</dbReference>
<protein>
    <submittedName>
        <fullName evidence="3">FIST C domain protein</fullName>
    </submittedName>
</protein>
<dbReference type="InterPro" id="IPR013702">
    <property type="entry name" value="FIST_domain_N"/>
</dbReference>